<dbReference type="RefSeq" id="XP_016656403.1">
    <property type="nucleotide sequence ID" value="XM_016800914.1"/>
</dbReference>
<dbReference type="OrthoDB" id="6629619at2759"/>
<reference evidence="1" key="2">
    <citation type="submission" date="2022-06" db="UniProtKB">
        <authorList>
            <consortium name="EnsemblMetazoa"/>
        </authorList>
    </citation>
    <scope>IDENTIFICATION</scope>
</reference>
<evidence type="ECO:0000313" key="2">
    <source>
        <dbReference type="Proteomes" id="UP000007819"/>
    </source>
</evidence>
<dbReference type="KEGG" id="api:107882509"/>
<protein>
    <submittedName>
        <fullName evidence="1">Uncharacterized protein</fullName>
    </submittedName>
</protein>
<dbReference type="GeneID" id="107882509"/>
<proteinExistence type="predicted"/>
<sequence length="192" mass="21925">MLKMLLSLTSKGDSGRKFVPAVKRSKENSWKLFTSTIGPKSDPSLVWSKVRSLRGLSKEKELHIIKDNSLHTNPTEVANLIGNIFYANSSDTNYDEPFINMNNISDFQELHSNSNPTDQEQKYLNSPISLNELNWVITNSSSLFLGPDEIPYIFIHNLPLSAIHFMLHLFNKIWDSGQIPKLWKHAYVIPIL</sequence>
<evidence type="ECO:0000313" key="1">
    <source>
        <dbReference type="EnsemblMetazoa" id="XP_016656403.1"/>
    </source>
</evidence>
<reference evidence="2" key="1">
    <citation type="submission" date="2010-06" db="EMBL/GenBank/DDBJ databases">
        <authorList>
            <person name="Jiang H."/>
            <person name="Abraham K."/>
            <person name="Ali S."/>
            <person name="Alsbrooks S.L."/>
            <person name="Anim B.N."/>
            <person name="Anosike U.S."/>
            <person name="Attaway T."/>
            <person name="Bandaranaike D.P."/>
            <person name="Battles P.K."/>
            <person name="Bell S.N."/>
            <person name="Bell A.V."/>
            <person name="Beltran B."/>
            <person name="Bickham C."/>
            <person name="Bustamante Y."/>
            <person name="Caleb T."/>
            <person name="Canada A."/>
            <person name="Cardenas V."/>
            <person name="Carter K."/>
            <person name="Chacko J."/>
            <person name="Chandrabose M.N."/>
            <person name="Chavez D."/>
            <person name="Chavez A."/>
            <person name="Chen L."/>
            <person name="Chu H.-S."/>
            <person name="Claassen K.J."/>
            <person name="Cockrell R."/>
            <person name="Collins M."/>
            <person name="Cooper J.A."/>
            <person name="Cree A."/>
            <person name="Curry S.M."/>
            <person name="Da Y."/>
            <person name="Dao M.D."/>
            <person name="Das B."/>
            <person name="Davila M.-L."/>
            <person name="Davy-Carroll L."/>
            <person name="Denson S."/>
            <person name="Dinh H."/>
            <person name="Ebong V.E."/>
            <person name="Edwards J.R."/>
            <person name="Egan A."/>
            <person name="El-Daye J."/>
            <person name="Escobedo L."/>
            <person name="Fernandez S."/>
            <person name="Fernando P.R."/>
            <person name="Flagg N."/>
            <person name="Forbes L.D."/>
            <person name="Fowler R.G."/>
            <person name="Fu Q."/>
            <person name="Gabisi R.A."/>
            <person name="Ganer J."/>
            <person name="Garbino Pronczuk A."/>
            <person name="Garcia R.M."/>
            <person name="Garner T."/>
            <person name="Garrett T.E."/>
            <person name="Gonzalez D.A."/>
            <person name="Hamid H."/>
            <person name="Hawkins E.S."/>
            <person name="Hirani K."/>
            <person name="Hogues M.E."/>
            <person name="Hollins B."/>
            <person name="Hsiao C.-H."/>
            <person name="Jabil R."/>
            <person name="James M.L."/>
            <person name="Jhangiani S.N."/>
            <person name="Johnson B."/>
            <person name="Johnson Q."/>
            <person name="Joshi V."/>
            <person name="Kalu J.B."/>
            <person name="Kam C."/>
            <person name="Kashfia A."/>
            <person name="Keebler J."/>
            <person name="Kisamo H."/>
            <person name="Kovar C.L."/>
            <person name="Lago L.A."/>
            <person name="Lai C.-Y."/>
            <person name="Laidlaw J."/>
            <person name="Lara F."/>
            <person name="Le T.-K."/>
            <person name="Lee S.L."/>
            <person name="Legall F.H."/>
            <person name="Lemon S.J."/>
            <person name="Lewis L.R."/>
            <person name="Li B."/>
            <person name="Liu Y."/>
            <person name="Liu Y.-S."/>
            <person name="Lopez J."/>
            <person name="Lozado R.J."/>
            <person name="Lu J."/>
            <person name="Madu R.C."/>
            <person name="Maheshwari M."/>
            <person name="Maheshwari R."/>
            <person name="Malloy K."/>
            <person name="Martinez E."/>
            <person name="Mathew T."/>
            <person name="Mercado I.C."/>
            <person name="Mercado C."/>
            <person name="Meyer B."/>
            <person name="Montgomery K."/>
            <person name="Morgan M.B."/>
            <person name="Munidasa M."/>
            <person name="Nazareth L.V."/>
            <person name="Nelson J."/>
            <person name="Ng B.M."/>
            <person name="Nguyen N.B."/>
            <person name="Nguyen P.Q."/>
            <person name="Nguyen T."/>
            <person name="Obregon M."/>
            <person name="Okwuonu G.O."/>
            <person name="Onwere C.G."/>
            <person name="Orozco G."/>
            <person name="Parra A."/>
            <person name="Patel S."/>
            <person name="Patil S."/>
            <person name="Perez A."/>
            <person name="Perez Y."/>
            <person name="Pham C."/>
            <person name="Primus E.L."/>
            <person name="Pu L.-L."/>
            <person name="Puazo M."/>
            <person name="Qin X."/>
            <person name="Quiroz J.B."/>
            <person name="Reese J."/>
            <person name="Richards S."/>
            <person name="Rives C.M."/>
            <person name="Robberts R."/>
            <person name="Ruiz S.J."/>
            <person name="Ruiz M.J."/>
            <person name="Santibanez J."/>
            <person name="Schneider B.W."/>
            <person name="Sisson I."/>
            <person name="Smith M."/>
            <person name="Sodergren E."/>
            <person name="Song X.-Z."/>
            <person name="Song B.B."/>
            <person name="Summersgill H."/>
            <person name="Thelus R."/>
            <person name="Thornton R.D."/>
            <person name="Trejos Z.Y."/>
            <person name="Usmani K."/>
            <person name="Vattathil S."/>
            <person name="Villasana D."/>
            <person name="Walker D.L."/>
            <person name="Wang S."/>
            <person name="Wang K."/>
            <person name="White C.S."/>
            <person name="Williams A.C."/>
            <person name="Williamson J."/>
            <person name="Wilson K."/>
            <person name="Woghiren I.O."/>
            <person name="Woodworth J.R."/>
            <person name="Worley K.C."/>
            <person name="Wright R.A."/>
            <person name="Wu W."/>
            <person name="Young L."/>
            <person name="Zhang L."/>
            <person name="Zhang J."/>
            <person name="Zhu Y."/>
            <person name="Muzny D.M."/>
            <person name="Weinstock G."/>
            <person name="Gibbs R.A."/>
        </authorList>
    </citation>
    <scope>NUCLEOTIDE SEQUENCE [LARGE SCALE GENOMIC DNA]</scope>
    <source>
        <strain evidence="2">LSR1</strain>
    </source>
</reference>
<organism evidence="1 2">
    <name type="scientific">Acyrthosiphon pisum</name>
    <name type="common">Pea aphid</name>
    <dbReference type="NCBI Taxonomy" id="7029"/>
    <lineage>
        <taxon>Eukaryota</taxon>
        <taxon>Metazoa</taxon>
        <taxon>Ecdysozoa</taxon>
        <taxon>Arthropoda</taxon>
        <taxon>Hexapoda</taxon>
        <taxon>Insecta</taxon>
        <taxon>Pterygota</taxon>
        <taxon>Neoptera</taxon>
        <taxon>Paraneoptera</taxon>
        <taxon>Hemiptera</taxon>
        <taxon>Sternorrhyncha</taxon>
        <taxon>Aphidomorpha</taxon>
        <taxon>Aphidoidea</taxon>
        <taxon>Aphididae</taxon>
        <taxon>Macrosiphini</taxon>
        <taxon>Acyrthosiphon</taxon>
    </lineage>
</organism>
<dbReference type="AlphaFoldDB" id="A0A8R2H6P4"/>
<dbReference type="EnsemblMetazoa" id="XM_016800914.1">
    <property type="protein sequence ID" value="XP_016656403.1"/>
    <property type="gene ID" value="LOC107882509"/>
</dbReference>
<name>A0A8R2H6P4_ACYPI</name>
<accession>A0A8R2H6P4</accession>
<dbReference type="Proteomes" id="UP000007819">
    <property type="component" value="Chromosome X"/>
</dbReference>
<keyword evidence="2" id="KW-1185">Reference proteome</keyword>